<dbReference type="CDD" id="cd07035">
    <property type="entry name" value="TPP_PYR_POX_like"/>
    <property type="match status" value="1"/>
</dbReference>
<keyword evidence="2 3" id="KW-0786">Thiamine pyrophosphate</keyword>
<dbReference type="InterPro" id="IPR012000">
    <property type="entry name" value="Thiamin_PyroP_enz_cen_dom"/>
</dbReference>
<name>K2LSX8_9HYPH</name>
<feature type="domain" description="Thiamine pyrophosphate enzyme N-terminal TPP-binding" evidence="6">
    <location>
        <begin position="39"/>
        <end position="168"/>
    </location>
</feature>
<dbReference type="Gene3D" id="3.40.50.1220">
    <property type="entry name" value="TPP-binding domain"/>
    <property type="match status" value="1"/>
</dbReference>
<dbReference type="EMBL" id="AMRM01000001">
    <property type="protein sequence ID" value="EKF20884.1"/>
    <property type="molecule type" value="Genomic_DNA"/>
</dbReference>
<dbReference type="eggNOG" id="COG0028">
    <property type="taxonomic scope" value="Bacteria"/>
</dbReference>
<evidence type="ECO:0000259" key="5">
    <source>
        <dbReference type="Pfam" id="PF02775"/>
    </source>
</evidence>
<gene>
    <name evidence="7" type="ORF">NA2_00860</name>
</gene>
<dbReference type="SUPFAM" id="SSF52518">
    <property type="entry name" value="Thiamin diphosphate-binding fold (THDP-binding)"/>
    <property type="match status" value="2"/>
</dbReference>
<dbReference type="Proteomes" id="UP000006786">
    <property type="component" value="Unassembled WGS sequence"/>
</dbReference>
<proteinExistence type="inferred from homology"/>
<dbReference type="InterPro" id="IPR011766">
    <property type="entry name" value="TPP_enzyme_TPP-bd"/>
</dbReference>
<dbReference type="GO" id="GO:0009097">
    <property type="term" value="P:isoleucine biosynthetic process"/>
    <property type="evidence" value="ECO:0007669"/>
    <property type="project" value="TreeGrafter"/>
</dbReference>
<reference evidence="7 8" key="1">
    <citation type="journal article" date="2012" name="J. Bacteriol.">
        <title>Genome Sequence of Nitratireductor pacificus Type Strain pht-3B.</title>
        <authorList>
            <person name="Lai Q."/>
            <person name="Li G."/>
            <person name="Shao Z."/>
        </authorList>
    </citation>
    <scope>NUCLEOTIDE SEQUENCE [LARGE SCALE GENOMIC DNA]</scope>
    <source>
        <strain evidence="8">pht-3B</strain>
    </source>
</reference>
<dbReference type="GO" id="GO:0005948">
    <property type="term" value="C:acetolactate synthase complex"/>
    <property type="evidence" value="ECO:0007669"/>
    <property type="project" value="TreeGrafter"/>
</dbReference>
<comment type="caution">
    <text evidence="7">The sequence shown here is derived from an EMBL/GenBank/DDBJ whole genome shotgun (WGS) entry which is preliminary data.</text>
</comment>
<dbReference type="GO" id="GO:0050660">
    <property type="term" value="F:flavin adenine dinucleotide binding"/>
    <property type="evidence" value="ECO:0007669"/>
    <property type="project" value="TreeGrafter"/>
</dbReference>
<keyword evidence="8" id="KW-1185">Reference proteome</keyword>
<dbReference type="Pfam" id="PF02776">
    <property type="entry name" value="TPP_enzyme_N"/>
    <property type="match status" value="1"/>
</dbReference>
<dbReference type="Pfam" id="PF00205">
    <property type="entry name" value="TPP_enzyme_M"/>
    <property type="match status" value="1"/>
</dbReference>
<dbReference type="Pfam" id="PF02775">
    <property type="entry name" value="TPP_enzyme_C"/>
    <property type="match status" value="1"/>
</dbReference>
<feature type="domain" description="Thiamine pyrophosphate enzyme central" evidence="4">
    <location>
        <begin position="242"/>
        <end position="371"/>
    </location>
</feature>
<dbReference type="PATRIC" id="fig|391937.3.peg.176"/>
<evidence type="ECO:0000259" key="4">
    <source>
        <dbReference type="Pfam" id="PF00205"/>
    </source>
</evidence>
<protein>
    <submittedName>
        <fullName evidence="7">Acetolactate synthase catalytic subunit</fullName>
        <ecNumber evidence="7">2.2.1.6</ecNumber>
    </submittedName>
</protein>
<dbReference type="InterPro" id="IPR045229">
    <property type="entry name" value="TPP_enz"/>
</dbReference>
<dbReference type="NCBIfam" id="NF006203">
    <property type="entry name" value="PRK08327.1"/>
    <property type="match status" value="1"/>
</dbReference>
<evidence type="ECO:0000256" key="3">
    <source>
        <dbReference type="RuleBase" id="RU362132"/>
    </source>
</evidence>
<dbReference type="EC" id="2.2.1.6" evidence="7"/>
<evidence type="ECO:0000313" key="8">
    <source>
        <dbReference type="Proteomes" id="UP000006786"/>
    </source>
</evidence>
<keyword evidence="7" id="KW-0808">Transferase</keyword>
<comment type="similarity">
    <text evidence="1 3">Belongs to the TPP enzyme family.</text>
</comment>
<dbReference type="InterPro" id="IPR012001">
    <property type="entry name" value="Thiamin_PyroP_enz_TPP-bd_dom"/>
</dbReference>
<evidence type="ECO:0000256" key="1">
    <source>
        <dbReference type="ARBA" id="ARBA00007812"/>
    </source>
</evidence>
<feature type="domain" description="Thiamine pyrophosphate enzyme TPP-binding" evidence="5">
    <location>
        <begin position="441"/>
        <end position="590"/>
    </location>
</feature>
<dbReference type="GO" id="GO:0009099">
    <property type="term" value="P:L-valine biosynthetic process"/>
    <property type="evidence" value="ECO:0007669"/>
    <property type="project" value="TreeGrafter"/>
</dbReference>
<dbReference type="AlphaFoldDB" id="K2LSX8"/>
<sequence>MGTICLGRTTSAAGFQPVYRNVSAKAENALMTDALENPTGADAVLFSLKANGVDYLFANAGSDFAPIIESYARRGEGGTVAPKPVIVPHEAALVAMAHGYYLVTGKPQAAMVHVNVGLANAVMGLINAHADDVPVIMLSGRTPLTEHDRPGARRTPIQYGQEQFDQSGMVRELVKWDYELRYAENAGNLVSRGYAIAMSEPVGSIYLSLPREPLCEPAPAMGEGATPLQVAANPAAPDPQAVEQAAAWLAAAKNPLIVCQRGDPAGKVAALLAALAERHGIAVSEVFATRNVMPSDHPMLVGPNLPELLPAADVVLVVDAPVAWIESAAQPAVTAKVIHIGPDPLFARMPVRSYRSSLAIAGNTARTLAALDAALDEHPSQGDTRREAAVAAHAAYRAKVAKAAEAGSRGPASKAWVAHCVSEILGDDGIVFNERGAPSPFYTLKAGNRFFGNTPAGGLGWALPAALGAQLADRERLVVCVVGDGSYMFANPVACHQVAEAHGLPLLTVILNNGAWDAVRLSTLEVYPDGSASRANQTPLSSLSPSPDYTMVAAASRAWTRTVEEAADLPAVLAEAVKVIADERRQALVNVRVRPE</sequence>
<dbReference type="PANTHER" id="PTHR18968:SF164">
    <property type="entry name" value="PYRUVATE DECARBOXYLASE"/>
    <property type="match status" value="1"/>
</dbReference>
<dbReference type="STRING" id="391937.NA2_00860"/>
<evidence type="ECO:0000256" key="2">
    <source>
        <dbReference type="ARBA" id="ARBA00023052"/>
    </source>
</evidence>
<dbReference type="GO" id="GO:0003984">
    <property type="term" value="F:acetolactate synthase activity"/>
    <property type="evidence" value="ECO:0007669"/>
    <property type="project" value="UniProtKB-EC"/>
</dbReference>
<dbReference type="CDD" id="cd02002">
    <property type="entry name" value="TPP_BFDC"/>
    <property type="match status" value="1"/>
</dbReference>
<dbReference type="GO" id="GO:0000287">
    <property type="term" value="F:magnesium ion binding"/>
    <property type="evidence" value="ECO:0007669"/>
    <property type="project" value="InterPro"/>
</dbReference>
<evidence type="ECO:0000259" key="6">
    <source>
        <dbReference type="Pfam" id="PF02776"/>
    </source>
</evidence>
<organism evidence="7 8">
    <name type="scientific">Nitratireductor pacificus pht-3B</name>
    <dbReference type="NCBI Taxonomy" id="391937"/>
    <lineage>
        <taxon>Bacteria</taxon>
        <taxon>Pseudomonadati</taxon>
        <taxon>Pseudomonadota</taxon>
        <taxon>Alphaproteobacteria</taxon>
        <taxon>Hyphomicrobiales</taxon>
        <taxon>Phyllobacteriaceae</taxon>
        <taxon>Nitratireductor</taxon>
    </lineage>
</organism>
<dbReference type="SUPFAM" id="SSF52467">
    <property type="entry name" value="DHS-like NAD/FAD-binding domain"/>
    <property type="match status" value="1"/>
</dbReference>
<dbReference type="Gene3D" id="3.40.50.970">
    <property type="match status" value="2"/>
</dbReference>
<dbReference type="GO" id="GO:0030976">
    <property type="term" value="F:thiamine pyrophosphate binding"/>
    <property type="evidence" value="ECO:0007669"/>
    <property type="project" value="InterPro"/>
</dbReference>
<dbReference type="PANTHER" id="PTHR18968">
    <property type="entry name" value="THIAMINE PYROPHOSPHATE ENZYMES"/>
    <property type="match status" value="1"/>
</dbReference>
<dbReference type="InterPro" id="IPR029035">
    <property type="entry name" value="DHS-like_NAD/FAD-binding_dom"/>
</dbReference>
<accession>K2LSX8</accession>
<dbReference type="InterPro" id="IPR029061">
    <property type="entry name" value="THDP-binding"/>
</dbReference>
<evidence type="ECO:0000313" key="7">
    <source>
        <dbReference type="EMBL" id="EKF20884.1"/>
    </source>
</evidence>